<dbReference type="AlphaFoldDB" id="A0A2W5E190"/>
<comment type="caution">
    <text evidence="3">The sequence shown here is derived from an EMBL/GenBank/DDBJ whole genome shotgun (WGS) entry which is preliminary data.</text>
</comment>
<gene>
    <name evidence="3" type="ORF">DI603_04655</name>
</gene>
<keyword evidence="1" id="KW-1133">Transmembrane helix</keyword>
<dbReference type="Gene3D" id="3.10.129.10">
    <property type="entry name" value="Hotdog Thioesterase"/>
    <property type="match status" value="1"/>
</dbReference>
<dbReference type="SUPFAM" id="SSF54637">
    <property type="entry name" value="Thioesterase/thiol ester dehydrase-isomerase"/>
    <property type="match status" value="1"/>
</dbReference>
<protein>
    <submittedName>
        <fullName evidence="3">Thioesterase</fullName>
    </submittedName>
</protein>
<feature type="transmembrane region" description="Helical" evidence="1">
    <location>
        <begin position="58"/>
        <end position="84"/>
    </location>
</feature>
<dbReference type="CDD" id="cd03443">
    <property type="entry name" value="PaaI_thioesterase"/>
    <property type="match status" value="1"/>
</dbReference>
<dbReference type="PANTHER" id="PTHR43240:SF10">
    <property type="entry name" value="BLL4964 PROTEIN"/>
    <property type="match status" value="1"/>
</dbReference>
<feature type="domain" description="Thioesterase" evidence="2">
    <location>
        <begin position="44"/>
        <end position="120"/>
    </location>
</feature>
<dbReference type="EMBL" id="QFOD01000003">
    <property type="protein sequence ID" value="PZP35257.1"/>
    <property type="molecule type" value="Genomic_DNA"/>
</dbReference>
<dbReference type="InterPro" id="IPR006683">
    <property type="entry name" value="Thioestr_dom"/>
</dbReference>
<dbReference type="PANTHER" id="PTHR43240">
    <property type="entry name" value="1,4-DIHYDROXY-2-NAPHTHOYL-COA THIOESTERASE 1"/>
    <property type="match status" value="1"/>
</dbReference>
<evidence type="ECO:0000313" key="3">
    <source>
        <dbReference type="EMBL" id="PZP35257.1"/>
    </source>
</evidence>
<organism evidence="3 4">
    <name type="scientific">Roseateles depolymerans</name>
    <dbReference type="NCBI Taxonomy" id="76731"/>
    <lineage>
        <taxon>Bacteria</taxon>
        <taxon>Pseudomonadati</taxon>
        <taxon>Pseudomonadota</taxon>
        <taxon>Betaproteobacteria</taxon>
        <taxon>Burkholderiales</taxon>
        <taxon>Sphaerotilaceae</taxon>
        <taxon>Roseateles</taxon>
    </lineage>
</organism>
<reference evidence="3 4" key="1">
    <citation type="submission" date="2017-08" db="EMBL/GenBank/DDBJ databases">
        <title>Infants hospitalized years apart are colonized by the same room-sourced microbial strains.</title>
        <authorList>
            <person name="Brooks B."/>
            <person name="Olm M.R."/>
            <person name="Firek B.A."/>
            <person name="Baker R."/>
            <person name="Thomas B.C."/>
            <person name="Morowitz M.J."/>
            <person name="Banfield J.F."/>
        </authorList>
    </citation>
    <scope>NUCLEOTIDE SEQUENCE [LARGE SCALE GENOMIC DNA]</scope>
    <source>
        <strain evidence="3">S2_012_000_R2_81</strain>
    </source>
</reference>
<proteinExistence type="predicted"/>
<dbReference type="Proteomes" id="UP000249633">
    <property type="component" value="Unassembled WGS sequence"/>
</dbReference>
<dbReference type="GO" id="GO:0005829">
    <property type="term" value="C:cytosol"/>
    <property type="evidence" value="ECO:0007669"/>
    <property type="project" value="TreeGrafter"/>
</dbReference>
<accession>A0A2W5E190</accession>
<dbReference type="Pfam" id="PF03061">
    <property type="entry name" value="4HBT"/>
    <property type="match status" value="1"/>
</dbReference>
<evidence type="ECO:0000313" key="4">
    <source>
        <dbReference type="Proteomes" id="UP000249633"/>
    </source>
</evidence>
<keyword evidence="1" id="KW-0472">Membrane</keyword>
<name>A0A2W5E190_9BURK</name>
<keyword evidence="1" id="KW-0812">Transmembrane</keyword>
<evidence type="ECO:0000259" key="2">
    <source>
        <dbReference type="Pfam" id="PF03061"/>
    </source>
</evidence>
<dbReference type="GO" id="GO:0061522">
    <property type="term" value="F:1,4-dihydroxy-2-naphthoyl-CoA thioesterase activity"/>
    <property type="evidence" value="ECO:0007669"/>
    <property type="project" value="TreeGrafter"/>
</dbReference>
<sequence>MPTHAELSRFLRDAFPQTRVSIEQIEPREVVVAHAIGEGELRPGGTVSGPVMMAVADVALYVAVLARIGLVPLAVTTNLSINFLRKPRADRRLLGRCRLLKLGRTLAVGEVTLYSEGEDEPVAHATGTYAIPRERG</sequence>
<dbReference type="InterPro" id="IPR029069">
    <property type="entry name" value="HotDog_dom_sf"/>
</dbReference>
<evidence type="ECO:0000256" key="1">
    <source>
        <dbReference type="SAM" id="Phobius"/>
    </source>
</evidence>